<accession>A0ABW4QTA0</accession>
<gene>
    <name evidence="2" type="ORF">ACFSDX_10225</name>
</gene>
<evidence type="ECO:0000256" key="1">
    <source>
        <dbReference type="SAM" id="Phobius"/>
    </source>
</evidence>
<feature type="transmembrane region" description="Helical" evidence="1">
    <location>
        <begin position="91"/>
        <end position="113"/>
    </location>
</feature>
<keyword evidence="1" id="KW-0472">Membrane</keyword>
<evidence type="ECO:0000313" key="3">
    <source>
        <dbReference type="Proteomes" id="UP001597197"/>
    </source>
</evidence>
<name>A0ABW4QTA0_9BACT</name>
<keyword evidence="1" id="KW-0812">Transmembrane</keyword>
<keyword evidence="3" id="KW-1185">Reference proteome</keyword>
<protein>
    <submittedName>
        <fullName evidence="2">Uncharacterized protein</fullName>
    </submittedName>
</protein>
<evidence type="ECO:0000313" key="2">
    <source>
        <dbReference type="EMBL" id="MFD1872806.1"/>
    </source>
</evidence>
<reference evidence="3" key="1">
    <citation type="journal article" date="2019" name="Int. J. Syst. Evol. Microbiol.">
        <title>The Global Catalogue of Microorganisms (GCM) 10K type strain sequencing project: providing services to taxonomists for standard genome sequencing and annotation.</title>
        <authorList>
            <consortium name="The Broad Institute Genomics Platform"/>
            <consortium name="The Broad Institute Genome Sequencing Center for Infectious Disease"/>
            <person name="Wu L."/>
            <person name="Ma J."/>
        </authorList>
    </citation>
    <scope>NUCLEOTIDE SEQUENCE [LARGE SCALE GENOMIC DNA]</scope>
    <source>
        <strain evidence="3">CGMCC 1.15795</strain>
    </source>
</reference>
<proteinExistence type="predicted"/>
<keyword evidence="1" id="KW-1133">Transmembrane helix</keyword>
<dbReference type="RefSeq" id="WP_382313270.1">
    <property type="nucleotide sequence ID" value="NZ_JBHUFD010000003.1"/>
</dbReference>
<dbReference type="Proteomes" id="UP001597197">
    <property type="component" value="Unassembled WGS sequence"/>
</dbReference>
<dbReference type="EMBL" id="JBHUFD010000003">
    <property type="protein sequence ID" value="MFD1872806.1"/>
    <property type="molecule type" value="Genomic_DNA"/>
</dbReference>
<comment type="caution">
    <text evidence="2">The sequence shown here is derived from an EMBL/GenBank/DDBJ whole genome shotgun (WGS) entry which is preliminary data.</text>
</comment>
<sequence>MEAHYYDSLLDLNSNRRYRIRPQDMALGTAFAATFLHGNGQTSTGAASTLQVVPRTGKAGAGGSFTGRFEPVYDGHFYHAKFGLIPTQRGILAISLMLVLSGGVRAYGYILLFMQLPPDAQGREQKAAIEEMYFIVNGGQANNYDLYCQQVTVNPQTANLPPKSLIYSQQSTFTVEVK</sequence>
<organism evidence="2 3">
    <name type="scientific">Hymenobacter bucti</name>
    <dbReference type="NCBI Taxonomy" id="1844114"/>
    <lineage>
        <taxon>Bacteria</taxon>
        <taxon>Pseudomonadati</taxon>
        <taxon>Bacteroidota</taxon>
        <taxon>Cytophagia</taxon>
        <taxon>Cytophagales</taxon>
        <taxon>Hymenobacteraceae</taxon>
        <taxon>Hymenobacter</taxon>
    </lineage>
</organism>